<comment type="caution">
    <text evidence="1">The sequence shown here is derived from an EMBL/GenBank/DDBJ whole genome shotgun (WGS) entry which is preliminary data.</text>
</comment>
<dbReference type="InterPro" id="IPR036412">
    <property type="entry name" value="HAD-like_sf"/>
</dbReference>
<protein>
    <submittedName>
        <fullName evidence="1">Haloacid dehalogenase-type hydrolase</fullName>
    </submittedName>
</protein>
<dbReference type="SUPFAM" id="SSF56784">
    <property type="entry name" value="HAD-like"/>
    <property type="match status" value="1"/>
</dbReference>
<dbReference type="Gene3D" id="3.40.50.1000">
    <property type="entry name" value="HAD superfamily/HAD-like"/>
    <property type="match status" value="1"/>
</dbReference>
<dbReference type="SFLD" id="SFLDS00003">
    <property type="entry name" value="Haloacid_Dehalogenase"/>
    <property type="match status" value="1"/>
</dbReference>
<dbReference type="InterPro" id="IPR023214">
    <property type="entry name" value="HAD_sf"/>
</dbReference>
<dbReference type="GO" id="GO:0016787">
    <property type="term" value="F:hydrolase activity"/>
    <property type="evidence" value="ECO:0007669"/>
    <property type="project" value="UniProtKB-KW"/>
</dbReference>
<dbReference type="InterPro" id="IPR023198">
    <property type="entry name" value="PGP-like_dom2"/>
</dbReference>
<gene>
    <name evidence="1" type="ORF">EVA_08592</name>
</gene>
<dbReference type="PANTHER" id="PTHR43611:SF3">
    <property type="entry name" value="FLAVIN MONONUCLEOTIDE HYDROLASE 1, CHLOROPLATIC"/>
    <property type="match status" value="1"/>
</dbReference>
<dbReference type="PRINTS" id="PR00413">
    <property type="entry name" value="HADHALOGNASE"/>
</dbReference>
<reference evidence="1" key="1">
    <citation type="journal article" date="2012" name="PLoS ONE">
        <title>Gene sets for utilization of primary and secondary nutrition supplies in the distal gut of endangered iberian lynx.</title>
        <authorList>
            <person name="Alcaide M."/>
            <person name="Messina E."/>
            <person name="Richter M."/>
            <person name="Bargiela R."/>
            <person name="Peplies J."/>
            <person name="Huws S.A."/>
            <person name="Newbold C.J."/>
            <person name="Golyshin P.N."/>
            <person name="Simon M.A."/>
            <person name="Lopez G."/>
            <person name="Yakimov M.M."/>
            <person name="Ferrer M."/>
        </authorList>
    </citation>
    <scope>NUCLEOTIDE SEQUENCE</scope>
</reference>
<name>J9GM59_9ZZZZ</name>
<dbReference type="SFLD" id="SFLDG01129">
    <property type="entry name" value="C1.5:_HAD__Beta-PGM__Phosphata"/>
    <property type="match status" value="1"/>
</dbReference>
<dbReference type="Pfam" id="PF00702">
    <property type="entry name" value="Hydrolase"/>
    <property type="match status" value="1"/>
</dbReference>
<dbReference type="InterPro" id="IPR006439">
    <property type="entry name" value="HAD-SF_hydro_IA"/>
</dbReference>
<dbReference type="AlphaFoldDB" id="J9GM59"/>
<dbReference type="PANTHER" id="PTHR43611">
    <property type="entry name" value="ALPHA-D-GLUCOSE 1-PHOSPHATE PHOSPHATASE"/>
    <property type="match status" value="1"/>
</dbReference>
<dbReference type="NCBIfam" id="TIGR01509">
    <property type="entry name" value="HAD-SF-IA-v3"/>
    <property type="match status" value="1"/>
</dbReference>
<evidence type="ECO:0000313" key="1">
    <source>
        <dbReference type="EMBL" id="EJX03328.1"/>
    </source>
</evidence>
<sequence length="206" mass="23299">MKQIKNLVFDFGGVIFGLDRNQAVQAFQQIGVADADRLLDPYHQQGIFLEVEDGRMDAETFRQALGRLCGKELTFEEVESGWKGFITEVPQYKLECLQALRKRYKVYILSNTNPYIMGWARGADFTPAGKPIDSYVDKVYASYEIGITKPDPGIFEYMIQDSGMDPEETLFIDDGPANIATAKTMGFLTLQTGNNEDWRPALEKML</sequence>
<proteinExistence type="predicted"/>
<dbReference type="EMBL" id="AMCI01002212">
    <property type="protein sequence ID" value="EJX03328.1"/>
    <property type="molecule type" value="Genomic_DNA"/>
</dbReference>
<dbReference type="CDD" id="cd02603">
    <property type="entry name" value="HAD_sEH-N_like"/>
    <property type="match status" value="1"/>
</dbReference>
<accession>J9GM59</accession>
<organism evidence="1">
    <name type="scientific">gut metagenome</name>
    <dbReference type="NCBI Taxonomy" id="749906"/>
    <lineage>
        <taxon>unclassified sequences</taxon>
        <taxon>metagenomes</taxon>
        <taxon>organismal metagenomes</taxon>
    </lineage>
</organism>
<keyword evidence="1" id="KW-0378">Hydrolase</keyword>
<dbReference type="Gene3D" id="1.10.150.240">
    <property type="entry name" value="Putative phosphatase, domain 2"/>
    <property type="match status" value="1"/>
</dbReference>